<dbReference type="HOGENOM" id="CLU_2408978_0_0_11"/>
<sequence>MLADVARTTSTPLYLGDDLRARAEDAARAAGTSLSAWVREAITERLERQAVITDGLAAAREWEAEHGPLPRDVLDEAQRELEDAGILPRRTA</sequence>
<dbReference type="EMBL" id="CP002801">
    <property type="protein sequence ID" value="AEH10475.1"/>
    <property type="molecule type" value="Genomic_DNA"/>
</dbReference>
<protein>
    <recommendedName>
        <fullName evidence="3">Ribbon-helix-helix protein CopG domain-containing protein</fullName>
    </recommendedName>
</protein>
<evidence type="ECO:0008006" key="3">
    <source>
        <dbReference type="Google" id="ProtNLM"/>
    </source>
</evidence>
<keyword evidence="2" id="KW-1185">Reference proteome</keyword>
<name>F8AYG5_9ACTN</name>
<evidence type="ECO:0000313" key="1">
    <source>
        <dbReference type="EMBL" id="AEH10475.1"/>
    </source>
</evidence>
<gene>
    <name evidence="1" type="ordered locus">FsymDg_3167</name>
</gene>
<dbReference type="STRING" id="656024.FsymDg_3167"/>
<proteinExistence type="predicted"/>
<dbReference type="Proteomes" id="UP000001549">
    <property type="component" value="Chromosome"/>
</dbReference>
<evidence type="ECO:0000313" key="2">
    <source>
        <dbReference type="Proteomes" id="UP000001549"/>
    </source>
</evidence>
<dbReference type="AlphaFoldDB" id="F8AYG5"/>
<dbReference type="GO" id="GO:0006355">
    <property type="term" value="P:regulation of DNA-templated transcription"/>
    <property type="evidence" value="ECO:0007669"/>
    <property type="project" value="InterPro"/>
</dbReference>
<dbReference type="RefSeq" id="WP_013874370.1">
    <property type="nucleotide sequence ID" value="NC_015656.1"/>
</dbReference>
<dbReference type="InterPro" id="IPR010985">
    <property type="entry name" value="Ribbon_hlx_hlx"/>
</dbReference>
<accession>F8AYG5</accession>
<dbReference type="SUPFAM" id="SSF47598">
    <property type="entry name" value="Ribbon-helix-helix"/>
    <property type="match status" value="1"/>
</dbReference>
<dbReference type="KEGG" id="fsy:FsymDg_3167"/>
<organism evidence="1 2">
    <name type="scientific">Candidatus Protofrankia datiscae</name>
    <dbReference type="NCBI Taxonomy" id="2716812"/>
    <lineage>
        <taxon>Bacteria</taxon>
        <taxon>Bacillati</taxon>
        <taxon>Actinomycetota</taxon>
        <taxon>Actinomycetes</taxon>
        <taxon>Frankiales</taxon>
        <taxon>Frankiaceae</taxon>
        <taxon>Protofrankia</taxon>
    </lineage>
</organism>
<reference evidence="1 2" key="1">
    <citation type="submission" date="2011-05" db="EMBL/GenBank/DDBJ databases">
        <title>Complete sequence of chromosome of Frankia symbiont of Datisca glomerata.</title>
        <authorList>
            <consortium name="US DOE Joint Genome Institute"/>
            <person name="Lucas S."/>
            <person name="Han J."/>
            <person name="Lapidus A."/>
            <person name="Cheng J.-F."/>
            <person name="Goodwin L."/>
            <person name="Pitluck S."/>
            <person name="Peters L."/>
            <person name="Mikhailova N."/>
            <person name="Chertkov O."/>
            <person name="Teshima H."/>
            <person name="Han C."/>
            <person name="Tapia R."/>
            <person name="Land M."/>
            <person name="Hauser L."/>
            <person name="Kyrpides N."/>
            <person name="Ivanova N."/>
            <person name="Pagani I."/>
            <person name="Berry A."/>
            <person name="Pawlowski K."/>
            <person name="Persson T."/>
            <person name="Vanden Heuvel B."/>
            <person name="Benson D."/>
            <person name="Woyke T."/>
        </authorList>
    </citation>
    <scope>NUCLEOTIDE SEQUENCE [LARGE SCALE GENOMIC DNA]</scope>
    <source>
        <strain evidence="2">4085684</strain>
    </source>
</reference>